<dbReference type="CDD" id="cd08824">
    <property type="entry name" value="LOTUS"/>
    <property type="match status" value="1"/>
</dbReference>
<dbReference type="GO" id="GO:0004540">
    <property type="term" value="F:RNA nuclease activity"/>
    <property type="evidence" value="ECO:0007669"/>
    <property type="project" value="InterPro"/>
</dbReference>
<feature type="compositionally biased region" description="Basic and acidic residues" evidence="1">
    <location>
        <begin position="468"/>
        <end position="490"/>
    </location>
</feature>
<dbReference type="Pfam" id="PF14418">
    <property type="entry name" value="OHA"/>
    <property type="match status" value="1"/>
</dbReference>
<dbReference type="Gene3D" id="3.30.420.610">
    <property type="entry name" value="LOTUS domain-like"/>
    <property type="match status" value="1"/>
</dbReference>
<gene>
    <name evidence="3" type="ORF">F3Y22_tig00004630pilonHSYRG00110</name>
</gene>
<dbReference type="Pfam" id="PF01936">
    <property type="entry name" value="NYN"/>
    <property type="match status" value="1"/>
</dbReference>
<dbReference type="Gene3D" id="3.40.50.1010">
    <property type="entry name" value="5'-nuclease"/>
    <property type="match status" value="1"/>
</dbReference>
<dbReference type="InterPro" id="IPR024768">
    <property type="entry name" value="Marf1"/>
</dbReference>
<dbReference type="PROSITE" id="PS51644">
    <property type="entry name" value="HTH_OST"/>
    <property type="match status" value="1"/>
</dbReference>
<feature type="region of interest" description="Disordered" evidence="1">
    <location>
        <begin position="464"/>
        <end position="501"/>
    </location>
</feature>
<evidence type="ECO:0000259" key="2">
    <source>
        <dbReference type="PROSITE" id="PS51644"/>
    </source>
</evidence>
<evidence type="ECO:0000313" key="3">
    <source>
        <dbReference type="EMBL" id="KAE8728284.1"/>
    </source>
</evidence>
<dbReference type="GO" id="GO:0010468">
    <property type="term" value="P:regulation of gene expression"/>
    <property type="evidence" value="ECO:0007669"/>
    <property type="project" value="InterPro"/>
</dbReference>
<proteinExistence type="predicted"/>
<reference evidence="3" key="1">
    <citation type="submission" date="2019-09" db="EMBL/GenBank/DDBJ databases">
        <title>Draft genome information of white flower Hibiscus syriacus.</title>
        <authorList>
            <person name="Kim Y.-M."/>
        </authorList>
    </citation>
    <scope>NUCLEOTIDE SEQUENCE [LARGE SCALE GENOMIC DNA]</scope>
    <source>
        <strain evidence="3">YM2019G1</strain>
    </source>
</reference>
<protein>
    <recommendedName>
        <fullName evidence="2">HTH OST-type domain-containing protein</fullName>
    </recommendedName>
</protein>
<comment type="caution">
    <text evidence="3">The sequence shown here is derived from an EMBL/GenBank/DDBJ whole genome shotgun (WGS) entry which is preliminary data.</text>
</comment>
<dbReference type="Proteomes" id="UP000436088">
    <property type="component" value="Unassembled WGS sequence"/>
</dbReference>
<dbReference type="InterPro" id="IPR021139">
    <property type="entry name" value="NYN"/>
</dbReference>
<feature type="domain" description="HTH OST-type" evidence="2">
    <location>
        <begin position="258"/>
        <end position="330"/>
    </location>
</feature>
<accession>A0A6A3CIF5</accession>
<evidence type="ECO:0000256" key="1">
    <source>
        <dbReference type="SAM" id="MobiDB-lite"/>
    </source>
</evidence>
<dbReference type="AlphaFoldDB" id="A0A6A3CIF5"/>
<feature type="region of interest" description="Disordered" evidence="1">
    <location>
        <begin position="523"/>
        <end position="544"/>
    </location>
</feature>
<dbReference type="GO" id="GO:0005777">
    <property type="term" value="C:peroxisome"/>
    <property type="evidence" value="ECO:0007669"/>
    <property type="project" value="InterPro"/>
</dbReference>
<name>A0A6A3CIF5_HIBSY</name>
<keyword evidence="4" id="KW-1185">Reference proteome</keyword>
<dbReference type="InterPro" id="IPR041966">
    <property type="entry name" value="LOTUS-like"/>
</dbReference>
<dbReference type="PANTHER" id="PTHR14379">
    <property type="entry name" value="LIMKAIN B LKAP"/>
    <property type="match status" value="1"/>
</dbReference>
<dbReference type="InterPro" id="IPR025677">
    <property type="entry name" value="OST-HTH-assoc_dom"/>
</dbReference>
<dbReference type="EMBL" id="VEPZ02000270">
    <property type="protein sequence ID" value="KAE8728284.1"/>
    <property type="molecule type" value="Genomic_DNA"/>
</dbReference>
<dbReference type="CDD" id="cd10910">
    <property type="entry name" value="PIN_limkain_b1_N_like"/>
    <property type="match status" value="1"/>
</dbReference>
<organism evidence="3 4">
    <name type="scientific">Hibiscus syriacus</name>
    <name type="common">Rose of Sharon</name>
    <dbReference type="NCBI Taxonomy" id="106335"/>
    <lineage>
        <taxon>Eukaryota</taxon>
        <taxon>Viridiplantae</taxon>
        <taxon>Streptophyta</taxon>
        <taxon>Embryophyta</taxon>
        <taxon>Tracheophyta</taxon>
        <taxon>Spermatophyta</taxon>
        <taxon>Magnoliopsida</taxon>
        <taxon>eudicotyledons</taxon>
        <taxon>Gunneridae</taxon>
        <taxon>Pentapetalae</taxon>
        <taxon>rosids</taxon>
        <taxon>malvids</taxon>
        <taxon>Malvales</taxon>
        <taxon>Malvaceae</taxon>
        <taxon>Malvoideae</taxon>
        <taxon>Hibiscus</taxon>
    </lineage>
</organism>
<dbReference type="Pfam" id="PF12872">
    <property type="entry name" value="OST-HTH"/>
    <property type="match status" value="1"/>
</dbReference>
<dbReference type="PANTHER" id="PTHR14379:SF6">
    <property type="entry name" value="EMB|CAB71880.1"/>
    <property type="match status" value="1"/>
</dbReference>
<sequence length="688" mass="76629">MSLKPYHLRTLISSSSSPPSYSLSIFISHFSTSQTQPSHPHSSSWRHEEASRHIKVLVWWDFENCSPPAGFNAIKIAQLITSAVRTNGIKGPVQITAFGDISQLSRINQEALSATGVNLSHVPNGGKNSADRSLLVDLLCWVSQNPPPAHLFLISGDRDFASVLHRLRMNNYNVLLATSESAPSVLCSAASIMWNWNLLLKGENLTGKHYNQPPDGPYGSWYGHYKMPLYDPFLVEQPACKLTEESSESCSDSIARPVPKAVMKQIRQILNSYPKGISITDLRSELRKSNVDLDKDFYGYKRFSRFLLSMPHILRLKSEHDGMFIIHGITPKAGELSKNSPCSSAGPACRTGDDLTVSCRSSGDERTVNGALNENSRLPNSPEVKVGVTLRKIQEIPPENCSCVKVNAEMPQEEVQQLLPVDQKITEASNDQVPEILQDRMLEQDSASDASFIRKVWRRCFGGSDGNPAEKDHNLPEKHGDSEESSEKQNNHTLKKCTGVSSEMEGMKEECEEKSCEVPCPVTISSPSNDSTIDTKAADEASENHSGRRSSLFNWIASLCKFWRSSNDSETSSDQSHEKLNPKDTNSLKHEIFTRGFFWENMEILIDSPRGSLFVTQSRTREEMAENLLKEGPLVLRSLSKTDLLQLVDLLISDKKWIEECPSQASPLRSLRLLGGVSVWVILMLQMG</sequence>
<feature type="compositionally biased region" description="Polar residues" evidence="1">
    <location>
        <begin position="523"/>
        <end position="534"/>
    </location>
</feature>
<evidence type="ECO:0000313" key="4">
    <source>
        <dbReference type="Proteomes" id="UP000436088"/>
    </source>
</evidence>
<dbReference type="InterPro" id="IPR025605">
    <property type="entry name" value="OST-HTH/LOTUS_dom"/>
</dbReference>